<evidence type="ECO:0000313" key="1">
    <source>
        <dbReference type="EMBL" id="KAI8037375.1"/>
    </source>
</evidence>
<comment type="caution">
    <text evidence="1">The sequence shown here is derived from an EMBL/GenBank/DDBJ whole genome shotgun (WGS) entry which is preliminary data.</text>
</comment>
<accession>A0A9P9YI18</accession>
<proteinExistence type="predicted"/>
<gene>
    <name evidence="1" type="ORF">M5D96_009509</name>
</gene>
<protein>
    <submittedName>
        <fullName evidence="1">Uncharacterized protein</fullName>
    </submittedName>
</protein>
<reference evidence="1" key="1">
    <citation type="journal article" date="2023" name="Genome Biol. Evol.">
        <title>Long-read-based Genome Assembly of Drosophila gunungcola Reveals Fewer Chemosensory Genes in Flower-breeding Species.</title>
        <authorList>
            <person name="Negi A."/>
            <person name="Liao B.Y."/>
            <person name="Yeh S.D."/>
        </authorList>
    </citation>
    <scope>NUCLEOTIDE SEQUENCE</scope>
    <source>
        <strain evidence="1">Sukarami</strain>
    </source>
</reference>
<organism evidence="1 2">
    <name type="scientific">Drosophila gunungcola</name>
    <name type="common">fruit fly</name>
    <dbReference type="NCBI Taxonomy" id="103775"/>
    <lineage>
        <taxon>Eukaryota</taxon>
        <taxon>Metazoa</taxon>
        <taxon>Ecdysozoa</taxon>
        <taxon>Arthropoda</taxon>
        <taxon>Hexapoda</taxon>
        <taxon>Insecta</taxon>
        <taxon>Pterygota</taxon>
        <taxon>Neoptera</taxon>
        <taxon>Endopterygota</taxon>
        <taxon>Diptera</taxon>
        <taxon>Brachycera</taxon>
        <taxon>Muscomorpha</taxon>
        <taxon>Ephydroidea</taxon>
        <taxon>Drosophilidae</taxon>
        <taxon>Drosophila</taxon>
        <taxon>Sophophora</taxon>
    </lineage>
</organism>
<keyword evidence="2" id="KW-1185">Reference proteome</keyword>
<dbReference type="EMBL" id="JAMKOV010000012">
    <property type="protein sequence ID" value="KAI8037375.1"/>
    <property type="molecule type" value="Genomic_DNA"/>
</dbReference>
<evidence type="ECO:0000313" key="2">
    <source>
        <dbReference type="Proteomes" id="UP001059596"/>
    </source>
</evidence>
<dbReference type="AlphaFoldDB" id="A0A9P9YI18"/>
<name>A0A9P9YI18_9MUSC</name>
<sequence>MNILSALKTKKLNLQNTCTSYYDFLTCGNNCLDSLRCSTLHSDSPAQQKLERPPRITRRGLKYFDVEDRAAEWYLDTRRSTAERKPGKRKFCFRFQVPIRHTLRLKDKATAYVLPGRRVSPEFLGLLKQHHARMQLPRKYRLCRPNFAYYKYDAAAKRRHMRPGIDTAAPLEFPCTNVACIRHRERSPCPCPRNLDTPAPTEEIPVPKSKPSRLSFKLFTKIQSSSKKRKVIKRI</sequence>
<dbReference type="Proteomes" id="UP001059596">
    <property type="component" value="Unassembled WGS sequence"/>
</dbReference>